<dbReference type="InterPro" id="IPR050109">
    <property type="entry name" value="HTH-type_TetR-like_transc_reg"/>
</dbReference>
<dbReference type="InterPro" id="IPR036271">
    <property type="entry name" value="Tet_transcr_reg_TetR-rel_C_sf"/>
</dbReference>
<evidence type="ECO:0000256" key="5">
    <source>
        <dbReference type="SAM" id="MobiDB-lite"/>
    </source>
</evidence>
<dbReference type="InterPro" id="IPR009057">
    <property type="entry name" value="Homeodomain-like_sf"/>
</dbReference>
<evidence type="ECO:0000256" key="4">
    <source>
        <dbReference type="PROSITE-ProRule" id="PRU00335"/>
    </source>
</evidence>
<evidence type="ECO:0000256" key="2">
    <source>
        <dbReference type="ARBA" id="ARBA00023125"/>
    </source>
</evidence>
<evidence type="ECO:0000256" key="3">
    <source>
        <dbReference type="ARBA" id="ARBA00023163"/>
    </source>
</evidence>
<proteinExistence type="predicted"/>
<keyword evidence="8" id="KW-1185">Reference proteome</keyword>
<dbReference type="InterPro" id="IPR001647">
    <property type="entry name" value="HTH_TetR"/>
</dbReference>
<evidence type="ECO:0000313" key="8">
    <source>
        <dbReference type="Proteomes" id="UP000234331"/>
    </source>
</evidence>
<evidence type="ECO:0000259" key="6">
    <source>
        <dbReference type="PROSITE" id="PS50977"/>
    </source>
</evidence>
<organism evidence="7 8">
    <name type="scientific">Frankia canadensis</name>
    <dbReference type="NCBI Taxonomy" id="1836972"/>
    <lineage>
        <taxon>Bacteria</taxon>
        <taxon>Bacillati</taxon>
        <taxon>Actinomycetota</taxon>
        <taxon>Actinomycetes</taxon>
        <taxon>Frankiales</taxon>
        <taxon>Frankiaceae</taxon>
        <taxon>Frankia</taxon>
    </lineage>
</organism>
<reference evidence="7 8" key="1">
    <citation type="submission" date="2017-06" db="EMBL/GenBank/DDBJ databases">
        <authorList>
            <person name="Kim H.J."/>
            <person name="Triplett B.A."/>
        </authorList>
    </citation>
    <scope>NUCLEOTIDE SEQUENCE [LARGE SCALE GENOMIC DNA]</scope>
    <source>
        <strain evidence="7">FRACA_ARgP5</strain>
    </source>
</reference>
<feature type="region of interest" description="Disordered" evidence="5">
    <location>
        <begin position="19"/>
        <end position="38"/>
    </location>
</feature>
<evidence type="ECO:0000256" key="1">
    <source>
        <dbReference type="ARBA" id="ARBA00023015"/>
    </source>
</evidence>
<keyword evidence="1" id="KW-0805">Transcription regulation</keyword>
<dbReference type="GO" id="GO:0000976">
    <property type="term" value="F:transcription cis-regulatory region binding"/>
    <property type="evidence" value="ECO:0007669"/>
    <property type="project" value="TreeGrafter"/>
</dbReference>
<gene>
    <name evidence="7" type="ORF">FRACA_1460006</name>
</gene>
<dbReference type="PROSITE" id="PS50977">
    <property type="entry name" value="HTH_TETR_2"/>
    <property type="match status" value="1"/>
</dbReference>
<dbReference type="SUPFAM" id="SSF46689">
    <property type="entry name" value="Homeodomain-like"/>
    <property type="match status" value="1"/>
</dbReference>
<keyword evidence="3" id="KW-0804">Transcription</keyword>
<dbReference type="PANTHER" id="PTHR30055:SF234">
    <property type="entry name" value="HTH-TYPE TRANSCRIPTIONAL REGULATOR BETI"/>
    <property type="match status" value="1"/>
</dbReference>
<dbReference type="SUPFAM" id="SSF48498">
    <property type="entry name" value="Tetracyclin repressor-like, C-terminal domain"/>
    <property type="match status" value="1"/>
</dbReference>
<dbReference type="PANTHER" id="PTHR30055">
    <property type="entry name" value="HTH-TYPE TRANSCRIPTIONAL REGULATOR RUTR"/>
    <property type="match status" value="1"/>
</dbReference>
<dbReference type="AlphaFoldDB" id="A0A2I2KLN8"/>
<accession>A0A2I2KLN8</accession>
<feature type="domain" description="HTH tetR-type" evidence="6">
    <location>
        <begin position="38"/>
        <end position="98"/>
    </location>
</feature>
<dbReference type="EMBL" id="FZMO01000053">
    <property type="protein sequence ID" value="SNQ46569.1"/>
    <property type="molecule type" value="Genomic_DNA"/>
</dbReference>
<dbReference type="Pfam" id="PF00440">
    <property type="entry name" value="TetR_N"/>
    <property type="match status" value="1"/>
</dbReference>
<feature type="DNA-binding region" description="H-T-H motif" evidence="4">
    <location>
        <begin position="61"/>
        <end position="80"/>
    </location>
</feature>
<dbReference type="GO" id="GO:0003700">
    <property type="term" value="F:DNA-binding transcription factor activity"/>
    <property type="evidence" value="ECO:0007669"/>
    <property type="project" value="TreeGrafter"/>
</dbReference>
<protein>
    <recommendedName>
        <fullName evidence="6">HTH tetR-type domain-containing protein</fullName>
    </recommendedName>
</protein>
<dbReference type="Gene3D" id="1.10.357.10">
    <property type="entry name" value="Tetracycline Repressor, domain 2"/>
    <property type="match status" value="1"/>
</dbReference>
<dbReference type="Proteomes" id="UP000234331">
    <property type="component" value="Unassembled WGS sequence"/>
</dbReference>
<name>A0A2I2KLN8_9ACTN</name>
<keyword evidence="2 4" id="KW-0238">DNA-binding</keyword>
<evidence type="ECO:0000313" key="7">
    <source>
        <dbReference type="EMBL" id="SNQ46569.1"/>
    </source>
</evidence>
<sequence length="247" mass="27026">MDTRQTAWGRRAVKGCRGVEMDSARKGRRRPTRDEGPAVTREQIVDAAYRIARTEHLDQIQIRRVARELGVWPQALYHYVPSKSELLRLVADRALETRRPPGLPATAPWDERLLDLFNRTEEVFAAHPGLVQFLVLRPDFVGSAHLGALAEEALGLLFEGGLTPGQALGAFGGLASLIVGKAQLLEAFTSGAQVSAPTADEQRFPCLARTLGEAAGAEVDLADDVATYIAGLASLYGRGEPRRRRHR</sequence>